<reference evidence="1 2" key="1">
    <citation type="submission" date="2018-06" db="EMBL/GenBank/DDBJ databases">
        <authorList>
            <consortium name="Pathogen Informatics"/>
            <person name="Doyle S."/>
        </authorList>
    </citation>
    <scope>NUCLEOTIDE SEQUENCE [LARGE SCALE GENOMIC DNA]</scope>
    <source>
        <strain evidence="1 2">NCTC11679</strain>
    </source>
</reference>
<evidence type="ECO:0000313" key="2">
    <source>
        <dbReference type="Proteomes" id="UP000255239"/>
    </source>
</evidence>
<accession>A0A378H5J8</accession>
<dbReference type="AlphaFoldDB" id="A0A378H5J8"/>
<organism evidence="1 2">
    <name type="scientific">Klebsiella pneumoniae</name>
    <dbReference type="NCBI Taxonomy" id="573"/>
    <lineage>
        <taxon>Bacteria</taxon>
        <taxon>Pseudomonadati</taxon>
        <taxon>Pseudomonadota</taxon>
        <taxon>Gammaproteobacteria</taxon>
        <taxon>Enterobacterales</taxon>
        <taxon>Enterobacteriaceae</taxon>
        <taxon>Klebsiella/Raoultella group</taxon>
        <taxon>Klebsiella</taxon>
        <taxon>Klebsiella pneumoniae complex</taxon>
    </lineage>
</organism>
<dbReference type="Proteomes" id="UP000255239">
    <property type="component" value="Unassembled WGS sequence"/>
</dbReference>
<evidence type="ECO:0000313" key="1">
    <source>
        <dbReference type="EMBL" id="STX11990.1"/>
    </source>
</evidence>
<protein>
    <submittedName>
        <fullName evidence="1">Phage protein</fullName>
    </submittedName>
</protein>
<proteinExistence type="predicted"/>
<dbReference type="EMBL" id="UGMG01000005">
    <property type="protein sequence ID" value="STX11990.1"/>
    <property type="molecule type" value="Genomic_DNA"/>
</dbReference>
<sequence>MAMYEVGTVTGAASQARVTGATTKWSQVALGILPGSILVVYRSGSADLYAIKSVDSDTQLTLTRNITTAFSGASYGIITAETASTSSFANQLASAFAFWRSVVEGWSMALTGSGNITLTDPITGKQVIVPAIAGMAKASDLNALAKLTGGNKLDGSQVITSDNAGFILGKNSDLALLKKQGQAGQLPLAREHRSGFSVQERPLYHRQTPLMTSSLLMPTTKRHCLARCLPAAISITRRRVKC</sequence>
<gene>
    <name evidence="1" type="ORF">NCTC11679_06453</name>
</gene>
<name>A0A378H5J8_KLEPN</name>